<name>A0AAV6KM93_9ERIC</name>
<comment type="caution">
    <text evidence="2">The sequence shown here is derived from an EMBL/GenBank/DDBJ whole genome shotgun (WGS) entry which is preliminary data.</text>
</comment>
<accession>A0AAV6KM93</accession>
<evidence type="ECO:0000313" key="3">
    <source>
        <dbReference type="Proteomes" id="UP000823749"/>
    </source>
</evidence>
<evidence type="ECO:0000256" key="1">
    <source>
        <dbReference type="SAM" id="MobiDB-lite"/>
    </source>
</evidence>
<feature type="region of interest" description="Disordered" evidence="1">
    <location>
        <begin position="1"/>
        <end position="69"/>
    </location>
</feature>
<gene>
    <name evidence="2" type="ORF">RHGRI_011513</name>
</gene>
<dbReference type="AlphaFoldDB" id="A0AAV6KM93"/>
<sequence length="97" mass="10582">MFIPPLPSPVLDLGPNQANRLRRRLRRQPPPQEARPRGSPTPPSSSSSSPLSSRWTASSSPEISINSSRWIGERDSGPVLLPLSSPFSSTSMPLSFF</sequence>
<reference evidence="2" key="1">
    <citation type="submission" date="2020-08" db="EMBL/GenBank/DDBJ databases">
        <title>Plant Genome Project.</title>
        <authorList>
            <person name="Zhang R.-G."/>
        </authorList>
    </citation>
    <scope>NUCLEOTIDE SEQUENCE</scope>
    <source>
        <strain evidence="2">WSP0</strain>
        <tissue evidence="2">Leaf</tissue>
    </source>
</reference>
<dbReference type="EMBL" id="JACTNZ010000004">
    <property type="protein sequence ID" value="KAG5553643.1"/>
    <property type="molecule type" value="Genomic_DNA"/>
</dbReference>
<feature type="compositionally biased region" description="Low complexity" evidence="1">
    <location>
        <begin position="44"/>
        <end position="68"/>
    </location>
</feature>
<protein>
    <submittedName>
        <fullName evidence="2">Uncharacterized protein</fullName>
    </submittedName>
</protein>
<evidence type="ECO:0000313" key="2">
    <source>
        <dbReference type="EMBL" id="KAG5553643.1"/>
    </source>
</evidence>
<organism evidence="2 3">
    <name type="scientific">Rhododendron griersonianum</name>
    <dbReference type="NCBI Taxonomy" id="479676"/>
    <lineage>
        <taxon>Eukaryota</taxon>
        <taxon>Viridiplantae</taxon>
        <taxon>Streptophyta</taxon>
        <taxon>Embryophyta</taxon>
        <taxon>Tracheophyta</taxon>
        <taxon>Spermatophyta</taxon>
        <taxon>Magnoliopsida</taxon>
        <taxon>eudicotyledons</taxon>
        <taxon>Gunneridae</taxon>
        <taxon>Pentapetalae</taxon>
        <taxon>asterids</taxon>
        <taxon>Ericales</taxon>
        <taxon>Ericaceae</taxon>
        <taxon>Ericoideae</taxon>
        <taxon>Rhodoreae</taxon>
        <taxon>Rhododendron</taxon>
    </lineage>
</organism>
<proteinExistence type="predicted"/>
<feature type="compositionally biased region" description="Pro residues" evidence="1">
    <location>
        <begin position="28"/>
        <end position="43"/>
    </location>
</feature>
<dbReference type="Proteomes" id="UP000823749">
    <property type="component" value="Chromosome 4"/>
</dbReference>
<keyword evidence="3" id="KW-1185">Reference proteome</keyword>